<dbReference type="EnsemblMetazoa" id="GPAI020763-RA">
    <property type="protein sequence ID" value="GPAI020763-PA"/>
    <property type="gene ID" value="GPAI020763"/>
</dbReference>
<reference evidence="2" key="2">
    <citation type="submission" date="2020-05" db="UniProtKB">
        <authorList>
            <consortium name="EnsemblMetazoa"/>
        </authorList>
    </citation>
    <scope>IDENTIFICATION</scope>
    <source>
        <strain evidence="2">IAEA</strain>
    </source>
</reference>
<accession>A0A1A9ZP93</accession>
<dbReference type="PROSITE" id="PS50138">
    <property type="entry name" value="BRCA2_REPEAT"/>
    <property type="match status" value="1"/>
</dbReference>
<organism evidence="2 3">
    <name type="scientific">Glossina pallidipes</name>
    <name type="common">Tsetse fly</name>
    <dbReference type="NCBI Taxonomy" id="7398"/>
    <lineage>
        <taxon>Eukaryota</taxon>
        <taxon>Metazoa</taxon>
        <taxon>Ecdysozoa</taxon>
        <taxon>Arthropoda</taxon>
        <taxon>Hexapoda</taxon>
        <taxon>Insecta</taxon>
        <taxon>Pterygota</taxon>
        <taxon>Neoptera</taxon>
        <taxon>Endopterygota</taxon>
        <taxon>Diptera</taxon>
        <taxon>Brachycera</taxon>
        <taxon>Muscomorpha</taxon>
        <taxon>Hippoboscoidea</taxon>
        <taxon>Glossinidae</taxon>
        <taxon>Glossina</taxon>
    </lineage>
</organism>
<evidence type="ECO:0000256" key="1">
    <source>
        <dbReference type="SAM" id="MobiDB-lite"/>
    </source>
</evidence>
<dbReference type="Pfam" id="PF00634">
    <property type="entry name" value="BRCA2"/>
    <property type="match status" value="1"/>
</dbReference>
<dbReference type="Proteomes" id="UP000092445">
    <property type="component" value="Unassembled WGS sequence"/>
</dbReference>
<dbReference type="AlphaFoldDB" id="A0A1A9ZP93"/>
<sequence>MHQDEEGKVNNPVISVVSAGFETANGKRISISEEGYKSVQNILKEFQGNLQETDYIIELKDIKARITNKSMESRFRKTANSSAQIANKTGFQSATRKTEFQGCLQEKDDEIELKDVKDQMECKFKKIAKSSAQVDENTYFQTSRKEDGASISSNQCETEKEDLETYQKDLKALISNMGKKHSMLSQQKTLKTSSTSSKEDGAKLFL</sequence>
<evidence type="ECO:0000313" key="2">
    <source>
        <dbReference type="EnsemblMetazoa" id="GPAI020763-PA"/>
    </source>
</evidence>
<feature type="region of interest" description="Disordered" evidence="1">
    <location>
        <begin position="179"/>
        <end position="206"/>
    </location>
</feature>
<protein>
    <submittedName>
        <fullName evidence="2">Uncharacterized protein</fullName>
    </submittedName>
</protein>
<name>A0A1A9ZP93_GLOPL</name>
<reference evidence="3" key="1">
    <citation type="submission" date="2014-03" db="EMBL/GenBank/DDBJ databases">
        <authorList>
            <person name="Aksoy S."/>
            <person name="Warren W."/>
            <person name="Wilson R.K."/>
        </authorList>
    </citation>
    <scope>NUCLEOTIDE SEQUENCE [LARGE SCALE GENOMIC DNA]</scope>
    <source>
        <strain evidence="3">IAEA</strain>
    </source>
</reference>
<feature type="compositionally biased region" description="Low complexity" evidence="1">
    <location>
        <begin position="184"/>
        <end position="196"/>
    </location>
</feature>
<keyword evidence="3" id="KW-1185">Reference proteome</keyword>
<feature type="compositionally biased region" description="Basic and acidic residues" evidence="1">
    <location>
        <begin position="197"/>
        <end position="206"/>
    </location>
</feature>
<proteinExistence type="predicted"/>
<dbReference type="VEuPathDB" id="VectorBase:GPAI020763"/>
<dbReference type="InterPro" id="IPR002093">
    <property type="entry name" value="BRCA2_repeat"/>
</dbReference>
<evidence type="ECO:0000313" key="3">
    <source>
        <dbReference type="Proteomes" id="UP000092445"/>
    </source>
</evidence>